<accession>A0AAJ0AKL4</accession>
<feature type="compositionally biased region" description="Polar residues" evidence="1">
    <location>
        <begin position="464"/>
        <end position="525"/>
    </location>
</feature>
<feature type="compositionally biased region" description="Low complexity" evidence="1">
    <location>
        <begin position="679"/>
        <end position="689"/>
    </location>
</feature>
<feature type="region of interest" description="Disordered" evidence="1">
    <location>
        <begin position="349"/>
        <end position="373"/>
    </location>
</feature>
<feature type="compositionally biased region" description="Acidic residues" evidence="1">
    <location>
        <begin position="138"/>
        <end position="149"/>
    </location>
</feature>
<dbReference type="AlphaFoldDB" id="A0AAJ0AKL4"/>
<feature type="region of interest" description="Disordered" evidence="1">
    <location>
        <begin position="46"/>
        <end position="214"/>
    </location>
</feature>
<proteinExistence type="predicted"/>
<gene>
    <name evidence="2" type="ORF">BDP55DRAFT_743829</name>
</gene>
<feature type="compositionally biased region" description="Low complexity" evidence="1">
    <location>
        <begin position="441"/>
        <end position="461"/>
    </location>
</feature>
<feature type="compositionally biased region" description="Low complexity" evidence="1">
    <location>
        <begin position="567"/>
        <end position="577"/>
    </location>
</feature>
<protein>
    <submittedName>
        <fullName evidence="2">Uncharacterized protein</fullName>
    </submittedName>
</protein>
<organism evidence="2 3">
    <name type="scientific">Colletotrichum godetiae</name>
    <dbReference type="NCBI Taxonomy" id="1209918"/>
    <lineage>
        <taxon>Eukaryota</taxon>
        <taxon>Fungi</taxon>
        <taxon>Dikarya</taxon>
        <taxon>Ascomycota</taxon>
        <taxon>Pezizomycotina</taxon>
        <taxon>Sordariomycetes</taxon>
        <taxon>Hypocreomycetidae</taxon>
        <taxon>Glomerellales</taxon>
        <taxon>Glomerellaceae</taxon>
        <taxon>Colletotrichum</taxon>
        <taxon>Colletotrichum acutatum species complex</taxon>
    </lineage>
</organism>
<dbReference type="RefSeq" id="XP_060429621.1">
    <property type="nucleotide sequence ID" value="XM_060580496.1"/>
</dbReference>
<feature type="compositionally biased region" description="Polar residues" evidence="1">
    <location>
        <begin position="662"/>
        <end position="675"/>
    </location>
</feature>
<comment type="caution">
    <text evidence="2">The sequence shown here is derived from an EMBL/GenBank/DDBJ whole genome shotgun (WGS) entry which is preliminary data.</text>
</comment>
<feature type="compositionally biased region" description="Basic and acidic residues" evidence="1">
    <location>
        <begin position="110"/>
        <end position="127"/>
    </location>
</feature>
<evidence type="ECO:0000256" key="1">
    <source>
        <dbReference type="SAM" id="MobiDB-lite"/>
    </source>
</evidence>
<evidence type="ECO:0000313" key="2">
    <source>
        <dbReference type="EMBL" id="KAK1675618.1"/>
    </source>
</evidence>
<evidence type="ECO:0000313" key="3">
    <source>
        <dbReference type="Proteomes" id="UP001224890"/>
    </source>
</evidence>
<reference evidence="2" key="1">
    <citation type="submission" date="2021-06" db="EMBL/GenBank/DDBJ databases">
        <title>Comparative genomics, transcriptomics and evolutionary studies reveal genomic signatures of adaptation to plant cell wall in hemibiotrophic fungi.</title>
        <authorList>
            <consortium name="DOE Joint Genome Institute"/>
            <person name="Baroncelli R."/>
            <person name="Diaz J.F."/>
            <person name="Benocci T."/>
            <person name="Peng M."/>
            <person name="Battaglia E."/>
            <person name="Haridas S."/>
            <person name="Andreopoulos W."/>
            <person name="Labutti K."/>
            <person name="Pangilinan J."/>
            <person name="Floch G.L."/>
            <person name="Makela M.R."/>
            <person name="Henrissat B."/>
            <person name="Grigoriev I.V."/>
            <person name="Crouch J.A."/>
            <person name="De Vries R.P."/>
            <person name="Sukno S.A."/>
            <person name="Thon M.R."/>
        </authorList>
    </citation>
    <scope>NUCLEOTIDE SEQUENCE</scope>
    <source>
        <strain evidence="2">CBS 193.32</strain>
    </source>
</reference>
<feature type="compositionally biased region" description="Polar residues" evidence="1">
    <location>
        <begin position="622"/>
        <end position="633"/>
    </location>
</feature>
<feature type="compositionally biased region" description="Basic and acidic residues" evidence="1">
    <location>
        <begin position="159"/>
        <end position="174"/>
    </location>
</feature>
<dbReference type="GeneID" id="85465022"/>
<dbReference type="EMBL" id="JAHMHR010000020">
    <property type="protein sequence ID" value="KAK1675618.1"/>
    <property type="molecule type" value="Genomic_DNA"/>
</dbReference>
<feature type="compositionally biased region" description="Basic and acidic residues" evidence="1">
    <location>
        <begin position="203"/>
        <end position="212"/>
    </location>
</feature>
<dbReference type="Proteomes" id="UP001224890">
    <property type="component" value="Unassembled WGS sequence"/>
</dbReference>
<sequence>MTRSVRSSTLCEWALGVSVEEYCNSIERRRRKKSCSRQRICVEISTDDESEEDTVKITYPRANRSKDSSGSGSKKVRFEKAAAKSALKAAESEAESKASHTINIQLITKQADKKKSNKADDTSDDKAAKKKKVADSSSESETEESEEETPAPPKKKKTQEKTKDGVKKSSKTKESAALADTEPNNVGPTVKKVRNKHGGAKANETKKLEKPQKVMPEAALSPHLRRPNLIMPIRAEVVQVEHTIEGHGVVRVYHGPAYGNPYGLLYPARDPNNAPLPMGVPHPLQNPYFHGFANPTNPGDNHFKGHSPWGSIPVTCMPEGPPMGMQMPSWWGPMSPKVLSPKPVMSGAIPADAASTGAKNKEQGWDTNAPSPLAKVASPNNVAPASPININLTVNPNTPWAAFASDLSKNKNSWGSKKSTDWQPLGSGQHPDLAWGNTPTKSQGGNKGSNKGSNSGWNKIGDANNDSWGATGPSGSNSGWNSTKTGQANDTWGTSGNTQSNDAQTTSGGDGWTTTNGSTWDNTDTMSKDGWGASNDQSADAWANSGGDYSNNWGTGSNHSGSKKSNKNQNGNGSNRSASGQAKPAVDWDGQGNNVGYSGSERKVSNTLNKSKKTSPPPPSTNASWDNNAGPSTNSPVGNSSNKSNGGKESSKNAFKGDAWGTASNSAWTTDNNAGPTAKNSPHNSQSSKKSSRSKEKTDQWVSAGRGAGWGPETTSGEVNYGPTATEMSKASSSSKSMPGAWDANIPPWGDATLAQSTGGAADQW</sequence>
<feature type="region of interest" description="Disordered" evidence="1">
    <location>
        <begin position="411"/>
        <end position="765"/>
    </location>
</feature>
<keyword evidence="3" id="KW-1185">Reference proteome</keyword>
<feature type="compositionally biased region" description="Low complexity" evidence="1">
    <location>
        <begin position="634"/>
        <end position="648"/>
    </location>
</feature>
<name>A0AAJ0AKL4_9PEZI</name>